<protein>
    <recommendedName>
        <fullName evidence="1">GH3 middle domain-containing protein</fullName>
    </recommendedName>
</protein>
<dbReference type="RefSeq" id="WP_152098236.1">
    <property type="nucleotide sequence ID" value="NZ_AP021861.1"/>
</dbReference>
<dbReference type="AlphaFoldDB" id="A0A5K7X6R8"/>
<dbReference type="Pfam" id="PF03321">
    <property type="entry name" value="GH3"/>
    <property type="match status" value="1"/>
</dbReference>
<dbReference type="PANTHER" id="PTHR31901">
    <property type="entry name" value="GH3 DOMAIN-CONTAINING PROTEIN"/>
    <property type="match status" value="1"/>
</dbReference>
<dbReference type="GO" id="GO:0016881">
    <property type="term" value="F:acid-amino acid ligase activity"/>
    <property type="evidence" value="ECO:0007669"/>
    <property type="project" value="TreeGrafter"/>
</dbReference>
<dbReference type="EMBL" id="AP021861">
    <property type="protein sequence ID" value="BBO32238.1"/>
    <property type="molecule type" value="Genomic_DNA"/>
</dbReference>
<accession>A0A5K7X6R8</accession>
<sequence>MFGPSFCNTFWMAACFREAQAYRRSTGVVQQTQARLLRRIVQDNRQTWFGKQHRFSAISSVDEFQDAVPVSNYDDYRGPVDRISHGESRVLTAERVDLLEPTGGSSRGDKLIPYTASLRRAFQRAIKVWIWDLFSSRPAVRQGTAYWSISPLASLPRKTSGGTPIGFDEDAAYLGKFEKMLVERTMAVPSTLALAPDIASCRYATLFFLLRDPRLSLISVWSPTFLTELLNFLWLHWDELCRDIELGNISTPSSPRHAPRWQQPFEPRPQRAQALRELLGNSDRIADCIRAIWPKLRLVSCWTDGPSRSYANHLQTYLNGIELQPKGLLATEAFVSVPLVSQTAPALAIRSHFFEFRPIDRPPLEAARLLLAHELEAGRHYEVLVTTQGGLYRYQLHDQIEVVGFFRETPLLRFVGKTDATSDLVGEKLNAAHVESVLQSLFCEFNLAPRFAQLAADEANANYVLRLFEPALSARSSIADQLCESLDRGLSANSAYRYARSLAQLRAPTVEWLNEREVDAVIADDLSRRAAAGQRLGDIKTTSLRASGA</sequence>
<dbReference type="InterPro" id="IPR004993">
    <property type="entry name" value="GH3"/>
</dbReference>
<dbReference type="Pfam" id="PF23571">
    <property type="entry name" value="GH3_M"/>
    <property type="match status" value="1"/>
</dbReference>
<dbReference type="PANTHER" id="PTHR31901:SF9">
    <property type="entry name" value="GH3 DOMAIN-CONTAINING PROTEIN"/>
    <property type="match status" value="1"/>
</dbReference>
<evidence type="ECO:0000313" key="2">
    <source>
        <dbReference type="EMBL" id="BBO32238.1"/>
    </source>
</evidence>
<keyword evidence="3" id="KW-1185">Reference proteome</keyword>
<gene>
    <name evidence="2" type="ORF">PLANPX_1850</name>
</gene>
<evidence type="ECO:0000313" key="3">
    <source>
        <dbReference type="Proteomes" id="UP000326837"/>
    </source>
</evidence>
<feature type="domain" description="GH3 middle" evidence="1">
    <location>
        <begin position="347"/>
        <end position="417"/>
    </location>
</feature>
<reference evidence="3" key="1">
    <citation type="submission" date="2019-10" db="EMBL/GenBank/DDBJ databases">
        <title>Lacipirellula parvula gen. nov., sp. nov., representing a lineage of planctomycetes widespread in freshwater anoxic habitats, and description of the family Lacipirellulaceae.</title>
        <authorList>
            <person name="Dedysh S.N."/>
            <person name="Kulichevskaya I.S."/>
            <person name="Beletsky A.V."/>
            <person name="Rakitin A.L."/>
            <person name="Mardanov A.V."/>
            <person name="Ivanova A.A."/>
            <person name="Saltykova V.X."/>
            <person name="Rijpstra W.I.C."/>
            <person name="Sinninghe Damste J.S."/>
            <person name="Ravin N.V."/>
        </authorList>
    </citation>
    <scope>NUCLEOTIDE SEQUENCE [LARGE SCALE GENOMIC DNA]</scope>
    <source>
        <strain evidence="3">PX69</strain>
    </source>
</reference>
<dbReference type="InterPro" id="IPR055377">
    <property type="entry name" value="GH3_M"/>
</dbReference>
<organism evidence="2 3">
    <name type="scientific">Lacipirellula parvula</name>
    <dbReference type="NCBI Taxonomy" id="2650471"/>
    <lineage>
        <taxon>Bacteria</taxon>
        <taxon>Pseudomonadati</taxon>
        <taxon>Planctomycetota</taxon>
        <taxon>Planctomycetia</taxon>
        <taxon>Pirellulales</taxon>
        <taxon>Lacipirellulaceae</taxon>
        <taxon>Lacipirellula</taxon>
    </lineage>
</organism>
<dbReference type="GO" id="GO:0005737">
    <property type="term" value="C:cytoplasm"/>
    <property type="evidence" value="ECO:0007669"/>
    <property type="project" value="TreeGrafter"/>
</dbReference>
<evidence type="ECO:0000259" key="1">
    <source>
        <dbReference type="Pfam" id="PF23571"/>
    </source>
</evidence>
<dbReference type="KEGG" id="lpav:PLANPX_1850"/>
<proteinExistence type="predicted"/>
<dbReference type="Proteomes" id="UP000326837">
    <property type="component" value="Chromosome"/>
</dbReference>
<name>A0A5K7X6R8_9BACT</name>